<dbReference type="AlphaFoldDB" id="F1TE73"/>
<comment type="caution">
    <text evidence="1">The sequence shown here is derived from an EMBL/GenBank/DDBJ whole genome shotgun (WGS) entry which is preliminary data.</text>
</comment>
<proteinExistence type="predicted"/>
<reference evidence="1" key="1">
    <citation type="submission" date="2009-07" db="EMBL/GenBank/DDBJ databases">
        <authorList>
            <consortium name="US DOE Joint Genome Institute (JGI-PGF)"/>
            <person name="Lucas S."/>
            <person name="Copeland A."/>
            <person name="Lapidus A."/>
            <person name="Glavina del Rio T."/>
            <person name="Tice H."/>
            <person name="Bruce D."/>
            <person name="Goodwin L."/>
            <person name="Pitluck S."/>
            <person name="Larimer F."/>
            <person name="Land M.L."/>
            <person name="Mouttaki H."/>
            <person name="He Z."/>
            <person name="Zhou J."/>
            <person name="Hemme C.L."/>
        </authorList>
    </citation>
    <scope>NUCLEOTIDE SEQUENCE [LARGE SCALE GENOMIC DNA]</scope>
    <source>
        <strain evidence="1">DSM 2782</strain>
    </source>
</reference>
<sequence length="199" mass="23543">MSVFGFKKKDGQDILNPLNINKNSMVEFKLKELEEQGFFTFGKIIQMDVGRRPFTRYLVYSRSEETEYVFEVYTGEEDGQMETYLYFLDDTVPFSEEFLDVVGQKSITTPDGTEYERCTMPEYDYRIDGVQGSLKVYDLESEKIEYESEVEVWDYQRDAEGITEYLNIEMLKTNGMFRIFIGQRFEGSLYKVYQGMEEK</sequence>
<dbReference type="STRING" id="588581.Cpap_1896"/>
<evidence type="ECO:0000313" key="2">
    <source>
        <dbReference type="Proteomes" id="UP000003860"/>
    </source>
</evidence>
<dbReference type="EMBL" id="ACXX02000008">
    <property type="protein sequence ID" value="EGD47313.1"/>
    <property type="molecule type" value="Genomic_DNA"/>
</dbReference>
<protein>
    <recommendedName>
        <fullName evidence="3">DUF4178 domain-containing protein</fullName>
    </recommendedName>
</protein>
<evidence type="ECO:0000313" key="1">
    <source>
        <dbReference type="EMBL" id="EGD47313.1"/>
    </source>
</evidence>
<accession>F1TE73</accession>
<dbReference type="eggNOG" id="ENOG50308EC">
    <property type="taxonomic scope" value="Bacteria"/>
</dbReference>
<dbReference type="Proteomes" id="UP000003860">
    <property type="component" value="Unassembled WGS sequence"/>
</dbReference>
<reference evidence="1" key="2">
    <citation type="submission" date="2011-01" db="EMBL/GenBank/DDBJ databases">
        <title>The Non-contiguous Finished genome of Clostridium papyrosolvens.</title>
        <authorList>
            <person name="Lucas S."/>
            <person name="Copeland A."/>
            <person name="Lapidus A."/>
            <person name="Cheng J.-F."/>
            <person name="Goodwin L."/>
            <person name="Pitluck S."/>
            <person name="Misra M."/>
            <person name="Chertkov O."/>
            <person name="Detter J.C."/>
            <person name="Han C."/>
            <person name="Tapia R."/>
            <person name="Land M."/>
            <person name="Hauser L."/>
            <person name="Kyrpides N."/>
            <person name="Ivanova N."/>
            <person name="Pagani I."/>
            <person name="Mouttaki H."/>
            <person name="He Z."/>
            <person name="Zhou J."/>
            <person name="Hemme C.L."/>
            <person name="Woyke T."/>
        </authorList>
    </citation>
    <scope>NUCLEOTIDE SEQUENCE [LARGE SCALE GENOMIC DNA]</scope>
    <source>
        <strain evidence="1">DSM 2782</strain>
    </source>
</reference>
<organism evidence="1 2">
    <name type="scientific">Ruminiclostridium papyrosolvens DSM 2782</name>
    <dbReference type="NCBI Taxonomy" id="588581"/>
    <lineage>
        <taxon>Bacteria</taxon>
        <taxon>Bacillati</taxon>
        <taxon>Bacillota</taxon>
        <taxon>Clostridia</taxon>
        <taxon>Eubacteriales</taxon>
        <taxon>Oscillospiraceae</taxon>
        <taxon>Ruminiclostridium</taxon>
    </lineage>
</organism>
<gene>
    <name evidence="1" type="ORF">Cpap_1896</name>
</gene>
<evidence type="ECO:0008006" key="3">
    <source>
        <dbReference type="Google" id="ProtNLM"/>
    </source>
</evidence>
<keyword evidence="2" id="KW-1185">Reference proteome</keyword>
<name>F1TE73_9FIRM</name>